<reference evidence="2 3" key="1">
    <citation type="submission" date="2020-10" db="EMBL/GenBank/DDBJ databases">
        <title>Connecting structure to function with the recovery of over 1000 high-quality activated sludge metagenome-assembled genomes encoding full-length rRNA genes using long-read sequencing.</title>
        <authorList>
            <person name="Singleton C.M."/>
            <person name="Petriglieri F."/>
            <person name="Kristensen J.M."/>
            <person name="Kirkegaard R.H."/>
            <person name="Michaelsen T.Y."/>
            <person name="Andersen M.H."/>
            <person name="Karst S.M."/>
            <person name="Dueholm M.S."/>
            <person name="Nielsen P.H."/>
            <person name="Albertsen M."/>
        </authorList>
    </citation>
    <scope>NUCLEOTIDE SEQUENCE [LARGE SCALE GENOMIC DNA]</scope>
    <source>
        <strain evidence="2">EsbW_18-Q3-R4-48_BATAC.463</strain>
    </source>
</reference>
<evidence type="ECO:0000313" key="3">
    <source>
        <dbReference type="Proteomes" id="UP000739411"/>
    </source>
</evidence>
<name>A0A935K8U8_9RHOO</name>
<accession>A0A935K8U8</accession>
<dbReference type="EMBL" id="JADJMS010000009">
    <property type="protein sequence ID" value="MBK7414386.1"/>
    <property type="molecule type" value="Genomic_DNA"/>
</dbReference>
<feature type="transmembrane region" description="Helical" evidence="1">
    <location>
        <begin position="136"/>
        <end position="153"/>
    </location>
</feature>
<keyword evidence="1" id="KW-0812">Transmembrane</keyword>
<dbReference type="Proteomes" id="UP000739411">
    <property type="component" value="Unassembled WGS sequence"/>
</dbReference>
<keyword evidence="1" id="KW-1133">Transmembrane helix</keyword>
<protein>
    <submittedName>
        <fullName evidence="2">Uncharacterized protein</fullName>
    </submittedName>
</protein>
<organism evidence="2 3">
    <name type="scientific">Candidatus Dechloromonas phosphorivorans</name>
    <dbReference type="NCBI Taxonomy" id="2899244"/>
    <lineage>
        <taxon>Bacteria</taxon>
        <taxon>Pseudomonadati</taxon>
        <taxon>Pseudomonadota</taxon>
        <taxon>Betaproteobacteria</taxon>
        <taxon>Rhodocyclales</taxon>
        <taxon>Azonexaceae</taxon>
        <taxon>Dechloromonas</taxon>
    </lineage>
</organism>
<gene>
    <name evidence="2" type="ORF">IPJ38_03975</name>
</gene>
<comment type="caution">
    <text evidence="2">The sequence shown here is derived from an EMBL/GenBank/DDBJ whole genome shotgun (WGS) entry which is preliminary data.</text>
</comment>
<sequence length="158" mass="18066">MEDKRGLLAQIFIALMIFSALVGAWSVAFMISWPWDKTDHWKPEFRLVAVCANKEVCGFAYKELADAKAKGLYTTLTPAESAGDIEEVQNWLKWKNEKGIFEVKASSWHFQTTIRYTVENELPVLLEYQDVDVPKAFYYGIAAGLFSLLGLYLRKMRG</sequence>
<evidence type="ECO:0000256" key="1">
    <source>
        <dbReference type="SAM" id="Phobius"/>
    </source>
</evidence>
<evidence type="ECO:0000313" key="2">
    <source>
        <dbReference type="EMBL" id="MBK7414386.1"/>
    </source>
</evidence>
<feature type="transmembrane region" description="Helical" evidence="1">
    <location>
        <begin position="12"/>
        <end position="35"/>
    </location>
</feature>
<proteinExistence type="predicted"/>
<keyword evidence="1" id="KW-0472">Membrane</keyword>
<dbReference type="AlphaFoldDB" id="A0A935K8U8"/>